<accession>A0A8D3X5B9</accession>
<name>A0A8D3X5B9_PRIMW</name>
<dbReference type="EMBL" id="CP003017">
    <property type="protein sequence ID" value="AEN91260.1"/>
    <property type="molecule type" value="Genomic_DNA"/>
</dbReference>
<sequence>MNDFHSFYYKQQKLCKIKFSESLNLIKKSAVYWLHKYFLFYQFSLTLLI</sequence>
<gene>
    <name evidence="1" type="ORF">BMWSH_4381</name>
</gene>
<dbReference type="Proteomes" id="UP000001283">
    <property type="component" value="Chromosome"/>
</dbReference>
<reference evidence="1 2" key="1">
    <citation type="journal article" date="2011" name="J. Bacteriol.">
        <title>Complete genome sequence of the industrial strain Bacillus megaterium WSH-002.</title>
        <authorList>
            <person name="Liu L."/>
            <person name="Li Y."/>
            <person name="Zhang J."/>
            <person name="Zou W."/>
            <person name="Zhou Z."/>
            <person name="Liu J."/>
            <person name="Li X."/>
            <person name="Wang L."/>
            <person name="Chen J."/>
        </authorList>
    </citation>
    <scope>NUCLEOTIDE SEQUENCE [LARGE SCALE GENOMIC DNA]</scope>
    <source>
        <strain evidence="1 2">WSH-002</strain>
    </source>
</reference>
<evidence type="ECO:0000313" key="2">
    <source>
        <dbReference type="Proteomes" id="UP000001283"/>
    </source>
</evidence>
<dbReference type="KEGG" id="bmh:BMWSH_4381"/>
<evidence type="ECO:0000313" key="1">
    <source>
        <dbReference type="EMBL" id="AEN91260.1"/>
    </source>
</evidence>
<dbReference type="AlphaFoldDB" id="A0A8D3X5B9"/>
<organism evidence="1 2">
    <name type="scientific">Priestia megaterium (strain WSH-002)</name>
    <name type="common">Bacillus megaterium</name>
    <dbReference type="NCBI Taxonomy" id="1006007"/>
    <lineage>
        <taxon>Bacteria</taxon>
        <taxon>Bacillati</taxon>
        <taxon>Bacillota</taxon>
        <taxon>Bacilli</taxon>
        <taxon>Bacillales</taxon>
        <taxon>Bacillaceae</taxon>
        <taxon>Priestia</taxon>
    </lineage>
</organism>
<proteinExistence type="predicted"/>
<protein>
    <submittedName>
        <fullName evidence="1">Uncharacterized protein</fullName>
    </submittedName>
</protein>